<evidence type="ECO:0000256" key="6">
    <source>
        <dbReference type="ARBA" id="ARBA00023155"/>
    </source>
</evidence>
<dbReference type="CDD" id="cd08875">
    <property type="entry name" value="START_ArGLABRA2_like"/>
    <property type="match status" value="1"/>
</dbReference>
<dbReference type="InterPro" id="IPR017970">
    <property type="entry name" value="Homeobox_CS"/>
</dbReference>
<evidence type="ECO:0000256" key="11">
    <source>
        <dbReference type="SAM" id="Coils"/>
    </source>
</evidence>
<comment type="subcellular location">
    <subcellularLocation>
        <location evidence="1 9 10">Nucleus</location>
    </subcellularLocation>
</comment>
<dbReference type="PANTHER" id="PTHR45654">
    <property type="entry name" value="HOMEOBOX-LEUCINE ZIPPER PROTEIN MERISTEM L1"/>
    <property type="match status" value="1"/>
</dbReference>
<evidence type="ECO:0000256" key="4">
    <source>
        <dbReference type="ARBA" id="ARBA00023054"/>
    </source>
</evidence>
<keyword evidence="8 9" id="KW-0539">Nucleus</keyword>
<evidence type="ECO:0000256" key="9">
    <source>
        <dbReference type="PROSITE-ProRule" id="PRU00108"/>
    </source>
</evidence>
<evidence type="ECO:0000256" key="3">
    <source>
        <dbReference type="ARBA" id="ARBA00023015"/>
    </source>
</evidence>
<feature type="region of interest" description="Disordered" evidence="12">
    <location>
        <begin position="29"/>
        <end position="57"/>
    </location>
</feature>
<evidence type="ECO:0000256" key="12">
    <source>
        <dbReference type="SAM" id="MobiDB-lite"/>
    </source>
</evidence>
<feature type="domain" description="START" evidence="14">
    <location>
        <begin position="181"/>
        <end position="417"/>
    </location>
</feature>
<dbReference type="Pfam" id="PF00046">
    <property type="entry name" value="Homeodomain"/>
    <property type="match status" value="1"/>
</dbReference>
<dbReference type="GO" id="GO:0003677">
    <property type="term" value="F:DNA binding"/>
    <property type="evidence" value="ECO:0007669"/>
    <property type="project" value="UniProtKB-UniRule"/>
</dbReference>
<dbReference type="GO" id="GO:0000981">
    <property type="term" value="F:DNA-binding transcription factor activity, RNA polymerase II-specific"/>
    <property type="evidence" value="ECO:0007669"/>
    <property type="project" value="InterPro"/>
</dbReference>
<dbReference type="Pfam" id="PF25797">
    <property type="entry name" value="PDF2_C"/>
    <property type="match status" value="1"/>
</dbReference>
<dbReference type="CDD" id="cd00086">
    <property type="entry name" value="homeodomain"/>
    <property type="match status" value="1"/>
</dbReference>
<dbReference type="GO" id="GO:0008289">
    <property type="term" value="F:lipid binding"/>
    <property type="evidence" value="ECO:0007669"/>
    <property type="project" value="InterPro"/>
</dbReference>
<dbReference type="Gene3D" id="3.30.530.20">
    <property type="match status" value="1"/>
</dbReference>
<dbReference type="EMBL" id="CP133617">
    <property type="protein sequence ID" value="WMV33704.1"/>
    <property type="molecule type" value="Genomic_DNA"/>
</dbReference>
<keyword evidence="16" id="KW-1185">Reference proteome</keyword>
<gene>
    <name evidence="15" type="ORF">MTR67_027089</name>
</gene>
<dbReference type="PROSITE" id="PS50071">
    <property type="entry name" value="HOMEOBOX_2"/>
    <property type="match status" value="1"/>
</dbReference>
<dbReference type="Pfam" id="PF01852">
    <property type="entry name" value="START"/>
    <property type="match status" value="1"/>
</dbReference>
<evidence type="ECO:0000256" key="8">
    <source>
        <dbReference type="ARBA" id="ARBA00023242"/>
    </source>
</evidence>
<keyword evidence="4 11" id="KW-0175">Coiled coil</keyword>
<dbReference type="InterPro" id="IPR001356">
    <property type="entry name" value="HD"/>
</dbReference>
<dbReference type="SMART" id="SM00234">
    <property type="entry name" value="START"/>
    <property type="match status" value="1"/>
</dbReference>
<protein>
    <submittedName>
        <fullName evidence="15">Uncharacterized protein</fullName>
    </submittedName>
</protein>
<dbReference type="SUPFAM" id="SSF46689">
    <property type="entry name" value="Homeodomain-like"/>
    <property type="match status" value="1"/>
</dbReference>
<comment type="similarity">
    <text evidence="2">Belongs to the HD-ZIP homeobox family. Class IV subfamily.</text>
</comment>
<dbReference type="AlphaFoldDB" id="A0AAF0R045"/>
<dbReference type="InterPro" id="IPR057993">
    <property type="entry name" value="HD-Zip_IV_C"/>
</dbReference>
<dbReference type="InterPro" id="IPR023393">
    <property type="entry name" value="START-like_dom_sf"/>
</dbReference>
<accession>A0AAF0R045</accession>
<feature type="domain" description="Homeobox" evidence="13">
    <location>
        <begin position="49"/>
        <end position="109"/>
    </location>
</feature>
<proteinExistence type="inferred from homology"/>
<feature type="DNA-binding region" description="Homeobox" evidence="9">
    <location>
        <begin position="51"/>
        <end position="110"/>
    </location>
</feature>
<evidence type="ECO:0000256" key="1">
    <source>
        <dbReference type="ARBA" id="ARBA00004123"/>
    </source>
</evidence>
<evidence type="ECO:0000259" key="13">
    <source>
        <dbReference type="PROSITE" id="PS50071"/>
    </source>
</evidence>
<evidence type="ECO:0000256" key="10">
    <source>
        <dbReference type="RuleBase" id="RU000682"/>
    </source>
</evidence>
<organism evidence="15 16">
    <name type="scientific">Solanum verrucosum</name>
    <dbReference type="NCBI Taxonomy" id="315347"/>
    <lineage>
        <taxon>Eukaryota</taxon>
        <taxon>Viridiplantae</taxon>
        <taxon>Streptophyta</taxon>
        <taxon>Embryophyta</taxon>
        <taxon>Tracheophyta</taxon>
        <taxon>Spermatophyta</taxon>
        <taxon>Magnoliopsida</taxon>
        <taxon>eudicotyledons</taxon>
        <taxon>Gunneridae</taxon>
        <taxon>Pentapetalae</taxon>
        <taxon>asterids</taxon>
        <taxon>lamiids</taxon>
        <taxon>Solanales</taxon>
        <taxon>Solanaceae</taxon>
        <taxon>Solanoideae</taxon>
        <taxon>Solaneae</taxon>
        <taxon>Solanum</taxon>
    </lineage>
</organism>
<dbReference type="PROSITE" id="PS00027">
    <property type="entry name" value="HOMEOBOX_1"/>
    <property type="match status" value="1"/>
</dbReference>
<dbReference type="Proteomes" id="UP001234989">
    <property type="component" value="Chromosome 6"/>
</dbReference>
<name>A0AAF0R045_SOLVR</name>
<dbReference type="PANTHER" id="PTHR45654:SF53">
    <property type="entry name" value="HOMEOBOX DOMAIN-CONTAINING PROTEIN"/>
    <property type="match status" value="1"/>
</dbReference>
<keyword evidence="3" id="KW-0805">Transcription regulation</keyword>
<evidence type="ECO:0000313" key="16">
    <source>
        <dbReference type="Proteomes" id="UP001234989"/>
    </source>
</evidence>
<sequence length="672" mass="75820">MEGHSDMNERKESLINVVIGGSGEEEIERSSIGDNITGGAFVDEHGESSSKRKKPIRHNADQIQELELFFKKNSLPNKKVRLELATKLSMDINQVQNWFQNKRTQMKLQLDLYENKTLKQENDKLRIENIVMKEALENSIHDNCKESIDENQIKIEHDQLEDEVKRLTAQAYKLSLFNKDVVQDKMVLLNLAMDALNELFRLYENDKPLWVSNLDGGGETLNIKEYARLFTPLIGTKPEHFTTEATRASGIVADTSLALVNTLMDKRQWVEMFPCIVGKTYTTDVISTGIGGNKSGSLLLIKTELQIISNLVSVREVQFLRFCKKHAEGVWAIVDVSVDTIQEGLQESEIENCRRLPSGCILQDMPNGYCQVTWIEHMEYNENLVHDWYRPLIKSGLGFGAQRWIATLQRQYQFLKVMKSIIDPIVDLSGERGIRMLAQRMTHNFCAGVCATAHYWEIIQLANEENSKLMMRTNINDLGESTSVVLSATKTIWVPVKHQRLFKFLTNKKIRSLWDVLSNTCPMKRMINISKGQTVDSNISLFFPHGDDSGANRVLLQDTCMDATGSLLVYATIDSQEINTVMKGGDSSCVTLFSNGITIVPDCFQDFSTTNNYNVISGEMNNGFGGGSLVTISFQMVGNIFPATTLSMELVKEANALISHTIHKIKSALKCM</sequence>
<evidence type="ECO:0000256" key="7">
    <source>
        <dbReference type="ARBA" id="ARBA00023163"/>
    </source>
</evidence>
<dbReference type="PROSITE" id="PS50848">
    <property type="entry name" value="START"/>
    <property type="match status" value="1"/>
</dbReference>
<evidence type="ECO:0000256" key="2">
    <source>
        <dbReference type="ARBA" id="ARBA00006789"/>
    </source>
</evidence>
<evidence type="ECO:0000313" key="15">
    <source>
        <dbReference type="EMBL" id="WMV33704.1"/>
    </source>
</evidence>
<reference evidence="15" key="1">
    <citation type="submission" date="2023-08" db="EMBL/GenBank/DDBJ databases">
        <title>A de novo genome assembly of Solanum verrucosum Schlechtendal, a Mexican diploid species geographically isolated from the other diploid A-genome species in potato relatives.</title>
        <authorList>
            <person name="Hosaka K."/>
        </authorList>
    </citation>
    <scope>NUCLEOTIDE SEQUENCE</scope>
    <source>
        <tissue evidence="15">Young leaves</tissue>
    </source>
</reference>
<evidence type="ECO:0000259" key="14">
    <source>
        <dbReference type="PROSITE" id="PS50848"/>
    </source>
</evidence>
<dbReference type="InterPro" id="IPR002913">
    <property type="entry name" value="START_lipid-bd_dom"/>
</dbReference>
<keyword evidence="7" id="KW-0804">Transcription</keyword>
<evidence type="ECO:0000256" key="5">
    <source>
        <dbReference type="ARBA" id="ARBA00023125"/>
    </source>
</evidence>
<dbReference type="SUPFAM" id="SSF55961">
    <property type="entry name" value="Bet v1-like"/>
    <property type="match status" value="1"/>
</dbReference>
<dbReference type="GO" id="GO:0005634">
    <property type="term" value="C:nucleus"/>
    <property type="evidence" value="ECO:0007669"/>
    <property type="project" value="UniProtKB-SubCell"/>
</dbReference>
<dbReference type="InterPro" id="IPR042160">
    <property type="entry name" value="HD-Zip_IV"/>
</dbReference>
<keyword evidence="5 9" id="KW-0238">DNA-binding</keyword>
<dbReference type="Gene3D" id="1.10.10.60">
    <property type="entry name" value="Homeodomain-like"/>
    <property type="match status" value="1"/>
</dbReference>
<dbReference type="InterPro" id="IPR009057">
    <property type="entry name" value="Homeodomain-like_sf"/>
</dbReference>
<feature type="coiled-coil region" evidence="11">
    <location>
        <begin position="115"/>
        <end position="170"/>
    </location>
</feature>
<dbReference type="SMART" id="SM00389">
    <property type="entry name" value="HOX"/>
    <property type="match status" value="1"/>
</dbReference>
<keyword evidence="6 9" id="KW-0371">Homeobox</keyword>